<dbReference type="AlphaFoldDB" id="A0A4S8QZD3"/>
<reference evidence="1 2" key="1">
    <citation type="submission" date="2017-12" db="EMBL/GenBank/DDBJ databases">
        <title>Comparative genomics of Botrytis spp.</title>
        <authorList>
            <person name="Valero-Jimenez C.A."/>
            <person name="Tapia P."/>
            <person name="Veloso J."/>
            <person name="Silva-Moreno E."/>
            <person name="Staats M."/>
            <person name="Valdes J.H."/>
            <person name="Van Kan J.A.L."/>
        </authorList>
    </citation>
    <scope>NUCLEOTIDE SEQUENCE [LARGE SCALE GENOMIC DNA]</scope>
    <source>
        <strain evidence="1 2">MUCL435</strain>
    </source>
</reference>
<dbReference type="Proteomes" id="UP000308671">
    <property type="component" value="Unassembled WGS sequence"/>
</dbReference>
<keyword evidence="2" id="KW-1185">Reference proteome</keyword>
<dbReference type="EMBL" id="PQXL01000152">
    <property type="protein sequence ID" value="THV50390.1"/>
    <property type="molecule type" value="Genomic_DNA"/>
</dbReference>
<gene>
    <name evidence="1" type="ORF">BGAL_0152g00120</name>
</gene>
<evidence type="ECO:0000313" key="2">
    <source>
        <dbReference type="Proteomes" id="UP000308671"/>
    </source>
</evidence>
<proteinExistence type="predicted"/>
<sequence length="367" mass="42033">MANLSKAKGFPLLKGSIDLLLLLPHYLDSIEDFIHLSTSCKTLHNIYTAHPPLPVLIFELAAASSLKVFEPKPHFLIAGVARQIGEWAIQTPENRTEFHESFETEGILGLFELCKKRGKLTLEEMRDLIGRKSILRSLSLIHLPRLDRPMWHESKEIPYLQIAMFGGLFAATVRSFCKPGVTNPLHTSIRLDWWVKCCPDLWCNDSRDILDVQSYWIGRRQMYRIMEVLQVTAMLQTSTPISMMKRIPKCFVTSAEDCRDISYDNTYHERNSAFSALIYLQGWDSLDLMYQLEIRTHSLNAQVAVKAAMIDFRMEHSQVTNFIGIRDATMKNTCQDLGTVVNIELDTRFVCNRDLLGGLLYSDVRSD</sequence>
<name>A0A4S8QZD3_9HELO</name>
<protein>
    <submittedName>
        <fullName evidence="1">Uncharacterized protein</fullName>
    </submittedName>
</protein>
<comment type="caution">
    <text evidence="1">The sequence shown here is derived from an EMBL/GenBank/DDBJ whole genome shotgun (WGS) entry which is preliminary data.</text>
</comment>
<organism evidence="1 2">
    <name type="scientific">Botrytis galanthina</name>
    <dbReference type="NCBI Taxonomy" id="278940"/>
    <lineage>
        <taxon>Eukaryota</taxon>
        <taxon>Fungi</taxon>
        <taxon>Dikarya</taxon>
        <taxon>Ascomycota</taxon>
        <taxon>Pezizomycotina</taxon>
        <taxon>Leotiomycetes</taxon>
        <taxon>Helotiales</taxon>
        <taxon>Sclerotiniaceae</taxon>
        <taxon>Botrytis</taxon>
    </lineage>
</organism>
<accession>A0A4S8QZD3</accession>
<dbReference type="OrthoDB" id="2853639at2759"/>
<evidence type="ECO:0000313" key="1">
    <source>
        <dbReference type="EMBL" id="THV50390.1"/>
    </source>
</evidence>